<dbReference type="AlphaFoldDB" id="A0A366HGL5"/>
<protein>
    <submittedName>
        <fullName evidence="3">Uncharacterized protein</fullName>
    </submittedName>
</protein>
<evidence type="ECO:0000256" key="2">
    <source>
        <dbReference type="ARBA" id="ARBA00022969"/>
    </source>
</evidence>
<keyword evidence="4" id="KW-1185">Reference proteome</keyword>
<dbReference type="Pfam" id="PF20085">
    <property type="entry name" value="TGL"/>
    <property type="match status" value="1"/>
</dbReference>
<comment type="caution">
    <text evidence="3">The sequence shown here is derived from an EMBL/GenBank/DDBJ whole genome shotgun (WGS) entry which is preliminary data.</text>
</comment>
<keyword evidence="1" id="KW-0808">Transferase</keyword>
<accession>A0A366HGL5</accession>
<evidence type="ECO:0000256" key="1">
    <source>
        <dbReference type="ARBA" id="ARBA00022679"/>
    </source>
</evidence>
<dbReference type="GO" id="GO:0003810">
    <property type="term" value="F:protein-glutamine gamma-glutamyltransferase activity"/>
    <property type="evidence" value="ECO:0007669"/>
    <property type="project" value="InterPro"/>
</dbReference>
<gene>
    <name evidence="3" type="ORF">DFR37_102184</name>
</gene>
<dbReference type="InterPro" id="IPR020916">
    <property type="entry name" value="Gln_gamma-glutamylTfrase_bac"/>
</dbReference>
<keyword evidence="2" id="KW-0749">Sporulation</keyword>
<name>A0A366HGL5_9BURK</name>
<dbReference type="OrthoDB" id="8738101at2"/>
<dbReference type="GO" id="GO:0030435">
    <property type="term" value="P:sporulation resulting in formation of a cellular spore"/>
    <property type="evidence" value="ECO:0007669"/>
    <property type="project" value="UniProtKB-KW"/>
</dbReference>
<organism evidence="3 4">
    <name type="scientific">Eoetvoesiella caeni</name>
    <dbReference type="NCBI Taxonomy" id="645616"/>
    <lineage>
        <taxon>Bacteria</taxon>
        <taxon>Pseudomonadati</taxon>
        <taxon>Pseudomonadota</taxon>
        <taxon>Betaproteobacteria</taxon>
        <taxon>Burkholderiales</taxon>
        <taxon>Alcaligenaceae</taxon>
        <taxon>Eoetvoesiella</taxon>
    </lineage>
</organism>
<dbReference type="Proteomes" id="UP000253628">
    <property type="component" value="Unassembled WGS sequence"/>
</dbReference>
<reference evidence="3 4" key="1">
    <citation type="submission" date="2018-06" db="EMBL/GenBank/DDBJ databases">
        <title>Genomic Encyclopedia of Type Strains, Phase IV (KMG-IV): sequencing the most valuable type-strain genomes for metagenomic binning, comparative biology and taxonomic classification.</title>
        <authorList>
            <person name="Goeker M."/>
        </authorList>
    </citation>
    <scope>NUCLEOTIDE SEQUENCE [LARGE SCALE GENOMIC DNA]</scope>
    <source>
        <strain evidence="3 4">DSM 25520</strain>
    </source>
</reference>
<dbReference type="EMBL" id="QNRQ01000002">
    <property type="protein sequence ID" value="RBP41805.1"/>
    <property type="molecule type" value="Genomic_DNA"/>
</dbReference>
<proteinExistence type="predicted"/>
<evidence type="ECO:0000313" key="4">
    <source>
        <dbReference type="Proteomes" id="UP000253628"/>
    </source>
</evidence>
<sequence>MTEAIHPIQLGVGGIEIPGKTSRLSAVQESGLNYLQGLGLDPYVVTTRHGGPGGQLIRFRLSEAFAHDWTPQCDTTQLAHKLGLDTLGKPDDLDREILLSMLLGPVAFAYPNVDELESAVRVRRNIVLNARKTALAFDTEEAERPTEYWQYAEATGFTLLPGKPLIAALEAATQPDRSGKLYSFSCYRATEYVILLGLAQELARSNPKLLGQLQRQWETRAIMSGQFHDVFLKEYGSMNEPLPLRYYVPGDRLWFRNPDEASSNAEGYEGSWVMYLGGGLFTNFWKRDEPFTLTTKCVELYHWRHATYMGKNGKLQVDDNIVDDRVRQSLADPQQVSRILEQMLRLREPGGVYVNGGCIDTTREHVRWVRPGTSEIFLPDGGAA</sequence>
<dbReference type="RefSeq" id="WP_113932054.1">
    <property type="nucleotide sequence ID" value="NZ_JACCEU010000002.1"/>
</dbReference>
<evidence type="ECO:0000313" key="3">
    <source>
        <dbReference type="EMBL" id="RBP41805.1"/>
    </source>
</evidence>